<keyword evidence="5 8" id="KW-0067">ATP-binding</keyword>
<keyword evidence="2 9" id="KW-0808">Transferase</keyword>
<keyword evidence="4 9" id="KW-0418">Kinase</keyword>
<feature type="region of interest" description="Disordered" evidence="10">
    <location>
        <begin position="397"/>
        <end position="419"/>
    </location>
</feature>
<protein>
    <recommendedName>
        <fullName evidence="9">Mitogen-activated protein kinase</fullName>
        <ecNumber evidence="9">2.7.11.24</ecNumber>
    </recommendedName>
</protein>
<dbReference type="GO" id="GO:0106310">
    <property type="term" value="F:protein serine kinase activity"/>
    <property type="evidence" value="ECO:0007669"/>
    <property type="project" value="RHEA"/>
</dbReference>
<name>A0A0R3UEU1_MESCO</name>
<dbReference type="PANTHER" id="PTHR24055">
    <property type="entry name" value="MITOGEN-ACTIVATED PROTEIN KINASE"/>
    <property type="match status" value="1"/>
</dbReference>
<evidence type="ECO:0000256" key="8">
    <source>
        <dbReference type="PROSITE-ProRule" id="PRU10141"/>
    </source>
</evidence>
<feature type="binding site" evidence="8">
    <location>
        <position position="124"/>
    </location>
    <ligand>
        <name>ATP</name>
        <dbReference type="ChEBI" id="CHEBI:30616"/>
    </ligand>
</feature>
<evidence type="ECO:0000256" key="3">
    <source>
        <dbReference type="ARBA" id="ARBA00022741"/>
    </source>
</evidence>
<dbReference type="InterPro" id="IPR008271">
    <property type="entry name" value="Ser/Thr_kinase_AS"/>
</dbReference>
<dbReference type="FunFam" id="1.10.510.10:FF:000624">
    <property type="entry name" value="Mitogen-activated protein kinase"/>
    <property type="match status" value="1"/>
</dbReference>
<dbReference type="STRING" id="53468.A0A0R3UEU1"/>
<dbReference type="FunFam" id="3.30.200.20:FF:000961">
    <property type="entry name" value="Mitogen-activated protein kinase"/>
    <property type="match status" value="1"/>
</dbReference>
<dbReference type="InterPro" id="IPR050117">
    <property type="entry name" value="MAPK"/>
</dbReference>
<keyword evidence="13" id="KW-1185">Reference proteome</keyword>
<dbReference type="EC" id="2.7.11.24" evidence="9"/>
<feature type="compositionally biased region" description="Pro residues" evidence="10">
    <location>
        <begin position="406"/>
        <end position="416"/>
    </location>
</feature>
<comment type="similarity">
    <text evidence="9">Belongs to the protein kinase superfamily. Ser/Thr protein kinase family. MAP kinase subfamily.</text>
</comment>
<keyword evidence="1 9" id="KW-0723">Serine/threonine-protein kinase</keyword>
<dbReference type="OrthoDB" id="192887at2759"/>
<dbReference type="PROSITE" id="PS00107">
    <property type="entry name" value="PROTEIN_KINASE_ATP"/>
    <property type="match status" value="1"/>
</dbReference>
<evidence type="ECO:0000256" key="6">
    <source>
        <dbReference type="ARBA" id="ARBA00047592"/>
    </source>
</evidence>
<comment type="activity regulation">
    <text evidence="9">Activated by threonine and tyrosine phosphorylation.</text>
</comment>
<dbReference type="Gene3D" id="1.10.510.10">
    <property type="entry name" value="Transferase(Phosphotransferase) domain 1"/>
    <property type="match status" value="1"/>
</dbReference>
<dbReference type="GO" id="GO:0004707">
    <property type="term" value="F:MAP kinase activity"/>
    <property type="evidence" value="ECO:0007669"/>
    <property type="project" value="UniProtKB-EC"/>
</dbReference>
<evidence type="ECO:0000256" key="2">
    <source>
        <dbReference type="ARBA" id="ARBA00022679"/>
    </source>
</evidence>
<evidence type="ECO:0000313" key="12">
    <source>
        <dbReference type="EMBL" id="VDD79559.1"/>
    </source>
</evidence>
<dbReference type="PROSITE" id="PS50011">
    <property type="entry name" value="PROTEIN_KINASE_DOM"/>
    <property type="match status" value="1"/>
</dbReference>
<feature type="compositionally biased region" description="Low complexity" evidence="10">
    <location>
        <begin position="486"/>
        <end position="511"/>
    </location>
</feature>
<feature type="compositionally biased region" description="Polar residues" evidence="10">
    <location>
        <begin position="33"/>
        <end position="45"/>
    </location>
</feature>
<comment type="catalytic activity">
    <reaction evidence="6 9">
        <text>L-threonyl-[protein] + ATP = O-phospho-L-threonyl-[protein] + ADP + H(+)</text>
        <dbReference type="Rhea" id="RHEA:46608"/>
        <dbReference type="Rhea" id="RHEA-COMP:11060"/>
        <dbReference type="Rhea" id="RHEA-COMP:11605"/>
        <dbReference type="ChEBI" id="CHEBI:15378"/>
        <dbReference type="ChEBI" id="CHEBI:30013"/>
        <dbReference type="ChEBI" id="CHEBI:30616"/>
        <dbReference type="ChEBI" id="CHEBI:61977"/>
        <dbReference type="ChEBI" id="CHEBI:456216"/>
        <dbReference type="EC" id="2.7.11.24"/>
    </reaction>
</comment>
<keyword evidence="9" id="KW-0460">Magnesium</keyword>
<feature type="compositionally biased region" description="Low complexity" evidence="10">
    <location>
        <begin position="23"/>
        <end position="32"/>
    </location>
</feature>
<gene>
    <name evidence="12" type="ORF">MCOS_LOCUS5562</name>
</gene>
<evidence type="ECO:0000313" key="13">
    <source>
        <dbReference type="Proteomes" id="UP000267029"/>
    </source>
</evidence>
<dbReference type="Pfam" id="PF00069">
    <property type="entry name" value="Pkinase"/>
    <property type="match status" value="1"/>
</dbReference>
<comment type="catalytic activity">
    <reaction evidence="7">
        <text>L-seryl-[protein] + ATP = O-phospho-L-seryl-[protein] + ADP + H(+)</text>
        <dbReference type="Rhea" id="RHEA:17989"/>
        <dbReference type="Rhea" id="RHEA-COMP:9863"/>
        <dbReference type="Rhea" id="RHEA-COMP:11604"/>
        <dbReference type="ChEBI" id="CHEBI:15378"/>
        <dbReference type="ChEBI" id="CHEBI:29999"/>
        <dbReference type="ChEBI" id="CHEBI:30616"/>
        <dbReference type="ChEBI" id="CHEBI:83421"/>
        <dbReference type="ChEBI" id="CHEBI:456216"/>
        <dbReference type="EC" id="2.7.11.24"/>
    </reaction>
</comment>
<accession>A0A0R3UEU1</accession>
<reference evidence="12 13" key="1">
    <citation type="submission" date="2018-10" db="EMBL/GenBank/DDBJ databases">
        <authorList>
            <consortium name="Pathogen Informatics"/>
        </authorList>
    </citation>
    <scope>NUCLEOTIDE SEQUENCE [LARGE SCALE GENOMIC DNA]</scope>
</reference>
<comment type="cofactor">
    <cofactor evidence="9">
        <name>Mg(2+)</name>
        <dbReference type="ChEBI" id="CHEBI:18420"/>
    </cofactor>
</comment>
<dbReference type="SUPFAM" id="SSF56112">
    <property type="entry name" value="Protein kinase-like (PK-like)"/>
    <property type="match status" value="1"/>
</dbReference>
<evidence type="ECO:0000259" key="11">
    <source>
        <dbReference type="PROSITE" id="PS50011"/>
    </source>
</evidence>
<dbReference type="PROSITE" id="PS01351">
    <property type="entry name" value="MAPK"/>
    <property type="match status" value="1"/>
</dbReference>
<evidence type="ECO:0000256" key="5">
    <source>
        <dbReference type="ARBA" id="ARBA00022840"/>
    </source>
</evidence>
<evidence type="ECO:0000256" key="10">
    <source>
        <dbReference type="SAM" id="MobiDB-lite"/>
    </source>
</evidence>
<dbReference type="PROSITE" id="PS00108">
    <property type="entry name" value="PROTEIN_KINASE_ST"/>
    <property type="match status" value="1"/>
</dbReference>
<dbReference type="Proteomes" id="UP000267029">
    <property type="component" value="Unassembled WGS sequence"/>
</dbReference>
<dbReference type="InterPro" id="IPR011009">
    <property type="entry name" value="Kinase-like_dom_sf"/>
</dbReference>
<feature type="region of interest" description="Disordered" evidence="10">
    <location>
        <begin position="23"/>
        <end position="45"/>
    </location>
</feature>
<dbReference type="AlphaFoldDB" id="A0A0R3UEU1"/>
<organism evidence="12 13">
    <name type="scientific">Mesocestoides corti</name>
    <name type="common">Flatworm</name>
    <dbReference type="NCBI Taxonomy" id="53468"/>
    <lineage>
        <taxon>Eukaryota</taxon>
        <taxon>Metazoa</taxon>
        <taxon>Spiralia</taxon>
        <taxon>Lophotrochozoa</taxon>
        <taxon>Platyhelminthes</taxon>
        <taxon>Cestoda</taxon>
        <taxon>Eucestoda</taxon>
        <taxon>Cyclophyllidea</taxon>
        <taxon>Mesocestoididae</taxon>
        <taxon>Mesocestoides</taxon>
    </lineage>
</organism>
<evidence type="ECO:0000256" key="1">
    <source>
        <dbReference type="ARBA" id="ARBA00022527"/>
    </source>
</evidence>
<proteinExistence type="inferred from homology"/>
<dbReference type="EMBL" id="UXSR01005201">
    <property type="protein sequence ID" value="VDD79559.1"/>
    <property type="molecule type" value="Genomic_DNA"/>
</dbReference>
<evidence type="ECO:0000256" key="7">
    <source>
        <dbReference type="ARBA" id="ARBA00048312"/>
    </source>
</evidence>
<dbReference type="InterPro" id="IPR017441">
    <property type="entry name" value="Protein_kinase_ATP_BS"/>
</dbReference>
<dbReference type="InterPro" id="IPR003527">
    <property type="entry name" value="MAP_kinase_CS"/>
</dbReference>
<dbReference type="SMART" id="SM00220">
    <property type="entry name" value="S_TKc"/>
    <property type="match status" value="1"/>
</dbReference>
<sequence length="640" mass="71025">MSTTLVNHRQVVHRPFRNVIQSYSGQTGTSGSLMSRPSSFDRPSSGILTSSAPTAVVQRDEALLAIYVHPSEAGGVGHYKPFLLPPRNPGEGSQSSLEKGLGYGAFGVVWSVIDPRDGRKVALKRIPRVFHNPITAKRVYRELKMLSMLHHDNIVTLVDVVKSDNYSSFDEVYLLFELMQTDLHKIIVSPQPLSSDHVKIFLYQILRGLRYLHSAGIVHRDIKPGNMLVNSNCLLKICDFGLARMDDPGNQAQLTTEVVTQYYRSPELLMETSRYSYAVDMWSVGCTFAELLSRRILFPAQGPLEQLELILNLTGTPKMVDLEHCHPEACCFVLSFRPRRPNLASLYSLSPDLSNAAVDLLSSMLRFSPVRALKTPAFNLHVFVHAPSQASLLQLSQRSVGRPAAAAPPPSPPPAAMPRRLSYKLGRRTGKDRITAEEALSHCYLEEARLRYHSCMCTCCHDVPVASPPATQGGLSSPGAVGDNASLSSAPTTPTSSISSSSSSISPSDTPGKQQQHPGNLTRRKFCRDLDPAANFLLPLDLDSHFKRLSDAKRGLMQTLAVERRQSRMLLLDMFSFVHYVYTPTHTDYGPCPLALLTAPQAQTYRSILWETLQEYHHRDTRSARLILNKNAVNYRALVT</sequence>
<dbReference type="GO" id="GO:0005524">
    <property type="term" value="F:ATP binding"/>
    <property type="evidence" value="ECO:0007669"/>
    <property type="project" value="UniProtKB-UniRule"/>
</dbReference>
<dbReference type="Gene3D" id="3.30.200.20">
    <property type="entry name" value="Phosphorylase Kinase, domain 1"/>
    <property type="match status" value="1"/>
</dbReference>
<keyword evidence="3 8" id="KW-0547">Nucleotide-binding</keyword>
<feature type="domain" description="Protein kinase" evidence="11">
    <location>
        <begin position="95"/>
        <end position="384"/>
    </location>
</feature>
<evidence type="ECO:0000256" key="9">
    <source>
        <dbReference type="RuleBase" id="RU361165"/>
    </source>
</evidence>
<feature type="region of interest" description="Disordered" evidence="10">
    <location>
        <begin position="470"/>
        <end position="520"/>
    </location>
</feature>
<dbReference type="InterPro" id="IPR000719">
    <property type="entry name" value="Prot_kinase_dom"/>
</dbReference>
<evidence type="ECO:0000256" key="4">
    <source>
        <dbReference type="ARBA" id="ARBA00022777"/>
    </source>
</evidence>